<dbReference type="Pfam" id="PF01529">
    <property type="entry name" value="DHHC"/>
    <property type="match status" value="1"/>
</dbReference>
<evidence type="ECO:0000313" key="10">
    <source>
        <dbReference type="Proteomes" id="UP000023152"/>
    </source>
</evidence>
<dbReference type="AlphaFoldDB" id="X6LYQ8"/>
<dbReference type="InterPro" id="IPR001594">
    <property type="entry name" value="Palmitoyltrfase_DHHC"/>
</dbReference>
<dbReference type="PROSITE" id="PS50216">
    <property type="entry name" value="DHHC"/>
    <property type="match status" value="1"/>
</dbReference>
<gene>
    <name evidence="9" type="ORF">RFI_30915</name>
</gene>
<evidence type="ECO:0000256" key="5">
    <source>
        <dbReference type="ARBA" id="ARBA00023136"/>
    </source>
</evidence>
<keyword evidence="4 7" id="KW-1133">Transmembrane helix</keyword>
<comment type="similarity">
    <text evidence="7">Belongs to the DHHC palmitoyltransferase family.</text>
</comment>
<evidence type="ECO:0000259" key="8">
    <source>
        <dbReference type="Pfam" id="PF01529"/>
    </source>
</evidence>
<reference evidence="9 10" key="1">
    <citation type="journal article" date="2013" name="Curr. Biol.">
        <title>The Genome of the Foraminiferan Reticulomyxa filosa.</title>
        <authorList>
            <person name="Glockner G."/>
            <person name="Hulsmann N."/>
            <person name="Schleicher M."/>
            <person name="Noegel A.A."/>
            <person name="Eichinger L."/>
            <person name="Gallinger C."/>
            <person name="Pawlowski J."/>
            <person name="Sierra R."/>
            <person name="Euteneuer U."/>
            <person name="Pillet L."/>
            <person name="Moustafa A."/>
            <person name="Platzer M."/>
            <person name="Groth M."/>
            <person name="Szafranski K."/>
            <person name="Schliwa M."/>
        </authorList>
    </citation>
    <scope>NUCLEOTIDE SEQUENCE [LARGE SCALE GENOMIC DNA]</scope>
</reference>
<dbReference type="InterPro" id="IPR039859">
    <property type="entry name" value="PFA4/ZDH16/20/ERF2-like"/>
</dbReference>
<keyword evidence="5 7" id="KW-0472">Membrane</keyword>
<keyword evidence="10" id="KW-1185">Reference proteome</keyword>
<keyword evidence="2 7" id="KW-0808">Transferase</keyword>
<organism evidence="9 10">
    <name type="scientific">Reticulomyxa filosa</name>
    <dbReference type="NCBI Taxonomy" id="46433"/>
    <lineage>
        <taxon>Eukaryota</taxon>
        <taxon>Sar</taxon>
        <taxon>Rhizaria</taxon>
        <taxon>Retaria</taxon>
        <taxon>Foraminifera</taxon>
        <taxon>Monothalamids</taxon>
        <taxon>Reticulomyxidae</taxon>
        <taxon>Reticulomyxa</taxon>
    </lineage>
</organism>
<evidence type="ECO:0000256" key="3">
    <source>
        <dbReference type="ARBA" id="ARBA00022692"/>
    </source>
</evidence>
<accession>X6LYQ8</accession>
<dbReference type="EC" id="2.3.1.225" evidence="7"/>
<dbReference type="PANTHER" id="PTHR12246">
    <property type="entry name" value="PALMITOYLTRANSFERASE ZDHHC16"/>
    <property type="match status" value="1"/>
</dbReference>
<keyword evidence="6 7" id="KW-0012">Acyltransferase</keyword>
<feature type="transmembrane region" description="Helical" evidence="7">
    <location>
        <begin position="54"/>
        <end position="75"/>
    </location>
</feature>
<dbReference type="OrthoDB" id="9909019at2759"/>
<dbReference type="EMBL" id="ASPP01027096">
    <property type="protein sequence ID" value="ETO06476.1"/>
    <property type="molecule type" value="Genomic_DNA"/>
</dbReference>
<dbReference type="Proteomes" id="UP000023152">
    <property type="component" value="Unassembled WGS sequence"/>
</dbReference>
<sequence>MKLIKWLRNILNYRKFNCRRRALFSLKCCLVCKKPTKRGCNCLNGSIDKGTASLGPCLAIIAVLLILIVSFQYIIQIHPHLVRETSLSTAINVTGVFLWLFVSVLFNHQSCVWISPGYAPKCTDGYSSKYQNVPDEYFKYDPELKNDETVRYCKQCQTEKPWRAHHCRVCNRCILRMDHHCPWIWNCVGFRNQRYFYMFLFYLWVGTFFFIYFGYNRLFELYKVSSCILTFLPTIFCKLEENKIVVMNDNSLSWFNGRRYNDENQWFMFCYYACCGVNAVMLTFLMWNSFLLVNNQTTLESFQNLNAEMRKTRKNKKLRHFKYLYDLGSAQLNIQQVFGSKYYLALLPICYAPIGNGLLFPLRDQVHQIVFADTTNEPPNTKHLKVVTV</sequence>
<comment type="domain">
    <text evidence="7">The DHHC domain is required for palmitoyltransferase activity.</text>
</comment>
<evidence type="ECO:0000256" key="2">
    <source>
        <dbReference type="ARBA" id="ARBA00022679"/>
    </source>
</evidence>
<feature type="transmembrane region" description="Helical" evidence="7">
    <location>
        <begin position="195"/>
        <end position="215"/>
    </location>
</feature>
<protein>
    <recommendedName>
        <fullName evidence="7">Palmitoyltransferase</fullName>
        <ecNumber evidence="7">2.3.1.225</ecNumber>
    </recommendedName>
</protein>
<feature type="domain" description="Palmitoyltransferase DHHC" evidence="8">
    <location>
        <begin position="150"/>
        <end position="303"/>
    </location>
</feature>
<evidence type="ECO:0000313" key="9">
    <source>
        <dbReference type="EMBL" id="ETO06476.1"/>
    </source>
</evidence>
<proteinExistence type="inferred from homology"/>
<evidence type="ECO:0000256" key="1">
    <source>
        <dbReference type="ARBA" id="ARBA00004141"/>
    </source>
</evidence>
<dbReference type="GO" id="GO:0016020">
    <property type="term" value="C:membrane"/>
    <property type="evidence" value="ECO:0007669"/>
    <property type="project" value="UniProtKB-SubCell"/>
</dbReference>
<comment type="catalytic activity">
    <reaction evidence="7">
        <text>L-cysteinyl-[protein] + hexadecanoyl-CoA = S-hexadecanoyl-L-cysteinyl-[protein] + CoA</text>
        <dbReference type="Rhea" id="RHEA:36683"/>
        <dbReference type="Rhea" id="RHEA-COMP:10131"/>
        <dbReference type="Rhea" id="RHEA-COMP:11032"/>
        <dbReference type="ChEBI" id="CHEBI:29950"/>
        <dbReference type="ChEBI" id="CHEBI:57287"/>
        <dbReference type="ChEBI" id="CHEBI:57379"/>
        <dbReference type="ChEBI" id="CHEBI:74151"/>
        <dbReference type="EC" id="2.3.1.225"/>
    </reaction>
</comment>
<comment type="subcellular location">
    <subcellularLocation>
        <location evidence="1">Membrane</location>
        <topology evidence="1">Multi-pass membrane protein</topology>
    </subcellularLocation>
</comment>
<evidence type="ECO:0000256" key="7">
    <source>
        <dbReference type="RuleBase" id="RU079119"/>
    </source>
</evidence>
<name>X6LYQ8_RETFI</name>
<dbReference type="GO" id="GO:0019706">
    <property type="term" value="F:protein-cysteine S-palmitoyltransferase activity"/>
    <property type="evidence" value="ECO:0007669"/>
    <property type="project" value="UniProtKB-EC"/>
</dbReference>
<keyword evidence="3 7" id="KW-0812">Transmembrane</keyword>
<comment type="caution">
    <text evidence="9">The sequence shown here is derived from an EMBL/GenBank/DDBJ whole genome shotgun (WGS) entry which is preliminary data.</text>
</comment>
<feature type="transmembrane region" description="Helical" evidence="7">
    <location>
        <begin position="266"/>
        <end position="287"/>
    </location>
</feature>
<dbReference type="OMA" id="IMLMEES"/>
<evidence type="ECO:0000256" key="6">
    <source>
        <dbReference type="ARBA" id="ARBA00023315"/>
    </source>
</evidence>
<feature type="transmembrane region" description="Helical" evidence="7">
    <location>
        <begin position="87"/>
        <end position="106"/>
    </location>
</feature>
<evidence type="ECO:0000256" key="4">
    <source>
        <dbReference type="ARBA" id="ARBA00022989"/>
    </source>
</evidence>